<sequence>MKDEHIYAPSFKKALLEKIDLIRQQVKRSPKAKIVQSVEPVQPPVPIKVMQAPSRKTPSLSFNQTVKQPLKVNTIVSGNLQVKRRQTRLDKTAQRPLKYKMTRESEEKILVFTLLFSVIAIILLGILLSYKDLLNP</sequence>
<comment type="caution">
    <text evidence="2">The sequence shown here is derived from an EMBL/GenBank/DDBJ whole genome shotgun (WGS) entry which is preliminary data.</text>
</comment>
<proteinExistence type="predicted"/>
<dbReference type="AlphaFoldDB" id="A0A1F7Z2Q1"/>
<keyword evidence="1" id="KW-0812">Transmembrane</keyword>
<evidence type="ECO:0000313" key="2">
    <source>
        <dbReference type="EMBL" id="OGM33923.1"/>
    </source>
</evidence>
<name>A0A1F7Z2Q1_9BACT</name>
<evidence type="ECO:0000313" key="3">
    <source>
        <dbReference type="Proteomes" id="UP000177169"/>
    </source>
</evidence>
<dbReference type="EMBL" id="MGGR01000011">
    <property type="protein sequence ID" value="OGM33923.1"/>
    <property type="molecule type" value="Genomic_DNA"/>
</dbReference>
<gene>
    <name evidence="2" type="ORF">A3D01_05890</name>
</gene>
<keyword evidence="1" id="KW-1133">Transmembrane helix</keyword>
<reference evidence="2 3" key="1">
    <citation type="journal article" date="2016" name="Nat. Commun.">
        <title>Thousands of microbial genomes shed light on interconnected biogeochemical processes in an aquifer system.</title>
        <authorList>
            <person name="Anantharaman K."/>
            <person name="Brown C.T."/>
            <person name="Hug L.A."/>
            <person name="Sharon I."/>
            <person name="Castelle C.J."/>
            <person name="Probst A.J."/>
            <person name="Thomas B.C."/>
            <person name="Singh A."/>
            <person name="Wilkins M.J."/>
            <person name="Karaoz U."/>
            <person name="Brodie E.L."/>
            <person name="Williams K.H."/>
            <person name="Hubbard S.S."/>
            <person name="Banfield J.F."/>
        </authorList>
    </citation>
    <scope>NUCLEOTIDE SEQUENCE [LARGE SCALE GENOMIC DNA]</scope>
</reference>
<organism evidence="2 3">
    <name type="scientific">Candidatus Woesebacteria bacterium RIFCSPHIGHO2_02_FULL_39_13</name>
    <dbReference type="NCBI Taxonomy" id="1802505"/>
    <lineage>
        <taxon>Bacteria</taxon>
        <taxon>Candidatus Woeseibacteriota</taxon>
    </lineage>
</organism>
<protein>
    <submittedName>
        <fullName evidence="2">Uncharacterized protein</fullName>
    </submittedName>
</protein>
<evidence type="ECO:0000256" key="1">
    <source>
        <dbReference type="SAM" id="Phobius"/>
    </source>
</evidence>
<accession>A0A1F7Z2Q1</accession>
<keyword evidence="1" id="KW-0472">Membrane</keyword>
<feature type="transmembrane region" description="Helical" evidence="1">
    <location>
        <begin position="109"/>
        <end position="130"/>
    </location>
</feature>
<dbReference type="STRING" id="1802505.A3D01_05890"/>
<dbReference type="Proteomes" id="UP000177169">
    <property type="component" value="Unassembled WGS sequence"/>
</dbReference>